<keyword evidence="1" id="KW-0802">TPR repeat</keyword>
<proteinExistence type="predicted"/>
<dbReference type="PANTHER" id="PTHR46423">
    <property type="entry name" value="RNA POLYMERASE II-ASSOCIATED PROTEIN 3"/>
    <property type="match status" value="1"/>
</dbReference>
<feature type="coiled-coil region" evidence="2">
    <location>
        <begin position="370"/>
        <end position="397"/>
    </location>
</feature>
<evidence type="ECO:0000256" key="1">
    <source>
        <dbReference type="ARBA" id="ARBA00022803"/>
    </source>
</evidence>
<feature type="compositionally biased region" description="Basic residues" evidence="3">
    <location>
        <begin position="785"/>
        <end position="794"/>
    </location>
</feature>
<keyword evidence="5" id="KW-1185">Reference proteome</keyword>
<dbReference type="InterPro" id="IPR011990">
    <property type="entry name" value="TPR-like_helical_dom_sf"/>
</dbReference>
<evidence type="ECO:0000313" key="4">
    <source>
        <dbReference type="EMBL" id="POY75901.1"/>
    </source>
</evidence>
<feature type="region of interest" description="Disordered" evidence="3">
    <location>
        <begin position="525"/>
        <end position="608"/>
    </location>
</feature>
<comment type="caution">
    <text evidence="4">The sequence shown here is derived from an EMBL/GenBank/DDBJ whole genome shotgun (WGS) entry which is preliminary data.</text>
</comment>
<feature type="region of interest" description="Disordered" evidence="3">
    <location>
        <begin position="751"/>
        <end position="802"/>
    </location>
</feature>
<evidence type="ECO:0000256" key="2">
    <source>
        <dbReference type="SAM" id="Coils"/>
    </source>
</evidence>
<name>A0A2S5BGK6_9BASI</name>
<dbReference type="OrthoDB" id="629492at2759"/>
<dbReference type="STRING" id="741276.A0A2S5BGK6"/>
<feature type="compositionally biased region" description="Polar residues" evidence="3">
    <location>
        <begin position="532"/>
        <end position="550"/>
    </location>
</feature>
<evidence type="ECO:0000256" key="3">
    <source>
        <dbReference type="SAM" id="MobiDB-lite"/>
    </source>
</evidence>
<dbReference type="Proteomes" id="UP000237144">
    <property type="component" value="Unassembled WGS sequence"/>
</dbReference>
<feature type="compositionally biased region" description="Low complexity" evidence="3">
    <location>
        <begin position="567"/>
        <end position="592"/>
    </location>
</feature>
<reference evidence="4 5" key="1">
    <citation type="journal article" date="2018" name="Front. Microbiol.">
        <title>Prospects for Fungal Bioremediation of Acidic Radioactive Waste Sites: Characterization and Genome Sequence of Rhodotorula taiwanensis MD1149.</title>
        <authorList>
            <person name="Tkavc R."/>
            <person name="Matrosova V.Y."/>
            <person name="Grichenko O.E."/>
            <person name="Gostincar C."/>
            <person name="Volpe R.P."/>
            <person name="Klimenkova P."/>
            <person name="Gaidamakova E.K."/>
            <person name="Zhou C.E."/>
            <person name="Stewart B.J."/>
            <person name="Lyman M.G."/>
            <person name="Malfatti S.A."/>
            <person name="Rubinfeld B."/>
            <person name="Courtot M."/>
            <person name="Singh J."/>
            <person name="Dalgard C.L."/>
            <person name="Hamilton T."/>
            <person name="Frey K.G."/>
            <person name="Gunde-Cimerman N."/>
            <person name="Dugan L."/>
            <person name="Daly M.J."/>
        </authorList>
    </citation>
    <scope>NUCLEOTIDE SEQUENCE [LARGE SCALE GENOMIC DNA]</scope>
    <source>
        <strain evidence="4 5">MD1149</strain>
    </source>
</reference>
<gene>
    <name evidence="4" type="ORF">BMF94_0984</name>
</gene>
<dbReference type="EMBL" id="PJQD01000009">
    <property type="protein sequence ID" value="POY75901.1"/>
    <property type="molecule type" value="Genomic_DNA"/>
</dbReference>
<keyword evidence="2" id="KW-0175">Coiled coil</keyword>
<protein>
    <recommendedName>
        <fullName evidence="6">Proteophosphoglycan ppg4</fullName>
    </recommendedName>
</protein>
<evidence type="ECO:0000313" key="5">
    <source>
        <dbReference type="Proteomes" id="UP000237144"/>
    </source>
</evidence>
<feature type="compositionally biased region" description="Low complexity" evidence="3">
    <location>
        <begin position="1"/>
        <end position="21"/>
    </location>
</feature>
<feature type="region of interest" description="Disordered" evidence="3">
    <location>
        <begin position="635"/>
        <end position="680"/>
    </location>
</feature>
<organism evidence="4 5">
    <name type="scientific">Rhodotorula taiwanensis</name>
    <dbReference type="NCBI Taxonomy" id="741276"/>
    <lineage>
        <taxon>Eukaryota</taxon>
        <taxon>Fungi</taxon>
        <taxon>Dikarya</taxon>
        <taxon>Basidiomycota</taxon>
        <taxon>Pucciniomycotina</taxon>
        <taxon>Microbotryomycetes</taxon>
        <taxon>Sporidiobolales</taxon>
        <taxon>Sporidiobolaceae</taxon>
        <taxon>Rhodotorula</taxon>
    </lineage>
</organism>
<dbReference type="SUPFAM" id="SSF48452">
    <property type="entry name" value="TPR-like"/>
    <property type="match status" value="1"/>
</dbReference>
<dbReference type="PANTHER" id="PTHR46423:SF1">
    <property type="entry name" value="RNA POLYMERASE II-ASSOCIATED PROTEIN 3"/>
    <property type="match status" value="1"/>
</dbReference>
<accession>A0A2S5BGK6</accession>
<dbReference type="Gene3D" id="1.25.40.10">
    <property type="entry name" value="Tetratricopeptide repeat domain"/>
    <property type="match status" value="1"/>
</dbReference>
<feature type="region of interest" description="Disordered" evidence="3">
    <location>
        <begin position="402"/>
        <end position="450"/>
    </location>
</feature>
<feature type="compositionally biased region" description="Low complexity" evidence="3">
    <location>
        <begin position="30"/>
        <end position="53"/>
    </location>
</feature>
<sequence>MAAAATSATTTAATPDAAPSAKSTDEAPIAASGPPGTAPKKPSSTPTPTAASGVARPPLPFGLGRDPVCPKHRCLSPDQPLPKPGSPLHDQVAAALAHLFQSFFNTSLRYLGCAEILDWLDSSGTVDAWVLSGLEQGRRPDEIADDKNLEFGKEAFRQVVQNALEADDQAWATSLRETAFSSSVSMVYEGVIAQVTSNKNGPVPCLHTLLTPTGLGLLKSAPLMTAFPVTPPRAPPSPAPLLASIRSLIQSGALSGPAWKSTATWRSQIRKAFAAYHALLKDVAEELVTARAFAEEFHLFLDQIAQPIQLLQLIAEDFESEFGPGATRGLLGVGEAGGDNLISVMDFCAAKKPSELIARVKLRVAEKQERERRTKLLDKLKADLKELDVRIRGLLLEYRSASGTGGSQTAAHEGGDDDAAAKAGGSAQVDESDAGSQSSSPPADRSELSARLQQELEVALDERDRVKAELEGLKATEEADELARKKRAIAEKKGLTLPARNANGAAATGDGAGQATRDEAGFKLGSSRDLLTPQSGSTSETAQGSETSAAPSLPVDPFSASAPRAVSSTAGSAKGKAKAATQTGKPRTAARFAPPPPQHRYNRPLPPSFGKLPGPVSYSATPVARPLVINSALLAPPARKRPSSPPISTTSSQSPSRARKGPTAGAKSNKASKLAKRRTTEAAQEHCEMCCPACRAEQEKRAAGEPTSRPGSAGGLEAAGSTAPLRVTVSAAPATDGSQSAFAENFDAPTADAEDEHMSVTPLSDKTNIAPPGQQGEDGSAVAQPKKKKKKRRTAASTTPNASVPAVAVDAVDAVVASPLSSASLPAPLKQRFGPLSRIPPPKLCPPHLCTGIAPNYDNWEELDTLLHETLLAGFKYELIGALPSPLFLFRDKCAKSYLLGGGRMTTDDGQPKEMDSFLALAEERGLWHPVNHPEIQAWSQRVLALSMQKFVDVLRATLGDICICKISNHLDILRDARQRLTQCEEIDRAIPIDLPEMDLSNFMRFCHVQLRAKRLSGPEWRNNVNRQYVVQDYLLAFSDAFDAAMDRLMLADPYVLAEDMCTLLEWQGGVRAFETALRFGKDASVFDFGTGVELLEGKEDGPVERRPLQPWGRLLELSAEARAARTPFNRDLADKEKQQGNEHFAAGEYEKSILCFSTAAIICPTEPTYMSNSAAARMKIGTIGQYAEAVCDCTLALAYDPHHNKSLYRRGVSLAMLGRWQPAFDDLKLLDRVAVDPQPAKEALAWAQERYAASAKTTP</sequence>
<evidence type="ECO:0008006" key="6">
    <source>
        <dbReference type="Google" id="ProtNLM"/>
    </source>
</evidence>
<feature type="region of interest" description="Disordered" evidence="3">
    <location>
        <begin position="1"/>
        <end position="62"/>
    </location>
</feature>
<dbReference type="GO" id="GO:0101031">
    <property type="term" value="C:protein folding chaperone complex"/>
    <property type="evidence" value="ECO:0007669"/>
    <property type="project" value="TreeGrafter"/>
</dbReference>
<feature type="compositionally biased region" description="Low complexity" evidence="3">
    <location>
        <begin position="646"/>
        <end position="656"/>
    </location>
</feature>
<dbReference type="InterPro" id="IPR051966">
    <property type="entry name" value="RPAP3"/>
</dbReference>
<dbReference type="AlphaFoldDB" id="A0A2S5BGK6"/>